<keyword evidence="3" id="KW-1185">Reference proteome</keyword>
<evidence type="ECO:0008006" key="4">
    <source>
        <dbReference type="Google" id="ProtNLM"/>
    </source>
</evidence>
<evidence type="ECO:0000256" key="1">
    <source>
        <dbReference type="SAM" id="Phobius"/>
    </source>
</evidence>
<dbReference type="GeneID" id="10360874"/>
<evidence type="ECO:0000313" key="3">
    <source>
        <dbReference type="Proteomes" id="UP000008138"/>
    </source>
</evidence>
<dbReference type="KEGG" id="tuz:TUZN_1347"/>
<evidence type="ECO:0000313" key="2">
    <source>
        <dbReference type="EMBL" id="AEA12823.1"/>
    </source>
</evidence>
<dbReference type="eggNOG" id="arCOG04463">
    <property type="taxonomic scope" value="Archaea"/>
</dbReference>
<dbReference type="HOGENOM" id="CLU_975287_0_0_2"/>
<keyword evidence="1" id="KW-0472">Membrane</keyword>
<dbReference type="OrthoDB" id="381444at2157"/>
<feature type="transmembrane region" description="Helical" evidence="1">
    <location>
        <begin position="47"/>
        <end position="67"/>
    </location>
</feature>
<organism evidence="2 3">
    <name type="scientific">Thermoproteus uzoniensis (strain 768-20)</name>
    <dbReference type="NCBI Taxonomy" id="999630"/>
    <lineage>
        <taxon>Archaea</taxon>
        <taxon>Thermoproteota</taxon>
        <taxon>Thermoprotei</taxon>
        <taxon>Thermoproteales</taxon>
        <taxon>Thermoproteaceae</taxon>
        <taxon>Thermoproteus</taxon>
    </lineage>
</organism>
<feature type="transmembrane region" description="Helical" evidence="1">
    <location>
        <begin position="236"/>
        <end position="259"/>
    </location>
</feature>
<feature type="transmembrane region" description="Helical" evidence="1">
    <location>
        <begin position="211"/>
        <end position="230"/>
    </location>
</feature>
<keyword evidence="1" id="KW-0812">Transmembrane</keyword>
<name>F2L187_THEU7</name>
<reference evidence="2 3" key="1">
    <citation type="journal article" date="2011" name="J. Bacteriol.">
        <title>Complete genome sequence of the thermoacidophilic crenarchaeon Thermoproteus uzoniensis 768-20.</title>
        <authorList>
            <person name="Mardanov A.V."/>
            <person name="Gumerov V.M."/>
            <person name="Beletsky A.V."/>
            <person name="Prokofeva M.I."/>
            <person name="Bonch-Osmolovskaya E.A."/>
            <person name="Ravin N.V."/>
            <person name="Skryabin K.G."/>
        </authorList>
    </citation>
    <scope>NUCLEOTIDE SEQUENCE [LARGE SCALE GENOMIC DNA]</scope>
    <source>
        <strain evidence="2 3">768-20</strain>
    </source>
</reference>
<keyword evidence="1" id="KW-1133">Transmembrane helix</keyword>
<dbReference type="AlphaFoldDB" id="F2L187"/>
<dbReference type="EMBL" id="CP002590">
    <property type="protein sequence ID" value="AEA12823.1"/>
    <property type="molecule type" value="Genomic_DNA"/>
</dbReference>
<proteinExistence type="predicted"/>
<sequence>MRTYAFVALLFAAALLGTLPYLAAPSQASEQILPAAPYSSSNTAPAAAYNTALFVSLAVAATVFIYLIMKYKKFFKVFIAAVWFLVVLGVFWAYDLKYYACGLLPDAAAEALFYAPFAIAPAMIYAILKARLDPAIAVFSAFAGTMVVWILPPLTILALLAILPVYDLVMVYWGLLGKIVKKAKEGVSRGPGPEAPREPPLLGLMAKVGEVSVGTGDFFAYAAALTFVGIKFSRYGLLPSLAAIALGVVLIYTGFLLTVRLLLRRFGYAPALPIPLALVMPLLLL</sequence>
<dbReference type="Proteomes" id="UP000008138">
    <property type="component" value="Chromosome"/>
</dbReference>
<dbReference type="RefSeq" id="WP_013680159.1">
    <property type="nucleotide sequence ID" value="NC_015315.1"/>
</dbReference>
<dbReference type="STRING" id="999630.TUZN_1347"/>
<reference key="2">
    <citation type="submission" date="2011-03" db="EMBL/GenBank/DDBJ databases">
        <title>Complete genome sequence of the thermoacidophilic crenarchaeon Thermoproteus uzoniensis 768-20.</title>
        <authorList>
            <person name="Mardanov A.V."/>
            <person name="Gumerov V.M."/>
            <person name="Beletsky A.V."/>
            <person name="Prokofeva M.I."/>
            <person name="Bonch-Osmolovskaya E.A."/>
            <person name="Ravin N.V."/>
            <person name="Skryabin K.G."/>
        </authorList>
    </citation>
    <scope>NUCLEOTIDE SEQUENCE</scope>
    <source>
        <strain>768-20</strain>
    </source>
</reference>
<feature type="transmembrane region" description="Helical" evidence="1">
    <location>
        <begin position="74"/>
        <end position="92"/>
    </location>
</feature>
<protein>
    <recommendedName>
        <fullName evidence="4">Presenilin</fullName>
    </recommendedName>
</protein>
<gene>
    <name evidence="2" type="ordered locus">TUZN_1347</name>
</gene>
<accession>F2L187</accession>
<feature type="transmembrane region" description="Helical" evidence="1">
    <location>
        <begin position="112"/>
        <end position="128"/>
    </location>
</feature>